<dbReference type="HOGENOM" id="CLU_974985_0_0_1"/>
<dbReference type="Ensembl" id="ENSLOCT00000001038.1">
    <property type="protein sequence ID" value="ENSLOCP00000001034.1"/>
    <property type="gene ID" value="ENSLOCG00000000926.1"/>
</dbReference>
<organism evidence="3 4">
    <name type="scientific">Lepisosteus oculatus</name>
    <name type="common">Spotted gar</name>
    <dbReference type="NCBI Taxonomy" id="7918"/>
    <lineage>
        <taxon>Eukaryota</taxon>
        <taxon>Metazoa</taxon>
        <taxon>Chordata</taxon>
        <taxon>Craniata</taxon>
        <taxon>Vertebrata</taxon>
        <taxon>Euteleostomi</taxon>
        <taxon>Actinopterygii</taxon>
        <taxon>Neopterygii</taxon>
        <taxon>Holostei</taxon>
        <taxon>Semionotiformes</taxon>
        <taxon>Lepisosteidae</taxon>
        <taxon>Lepisosteus</taxon>
    </lineage>
</organism>
<dbReference type="GO" id="GO:0061501">
    <property type="term" value="F:2',3'-cyclic GMP-AMP synthase activity"/>
    <property type="evidence" value="ECO:0000318"/>
    <property type="project" value="GO_Central"/>
</dbReference>
<dbReference type="SMART" id="SM01265">
    <property type="entry name" value="Mab-21"/>
    <property type="match status" value="1"/>
</dbReference>
<dbReference type="GO" id="GO:0003690">
    <property type="term" value="F:double-stranded DNA binding"/>
    <property type="evidence" value="ECO:0000318"/>
    <property type="project" value="GO_Central"/>
</dbReference>
<dbReference type="PANTHER" id="PTHR10656:SF35">
    <property type="entry name" value="CYCLIC GMP-AMP SYNTHASE"/>
    <property type="match status" value="1"/>
</dbReference>
<dbReference type="GO" id="GO:0035861">
    <property type="term" value="C:site of double-strand break"/>
    <property type="evidence" value="ECO:0000318"/>
    <property type="project" value="GO_Central"/>
</dbReference>
<dbReference type="Bgee" id="ENSLOCG00000000926">
    <property type="expression patterns" value="Expressed in intestine and 10 other cell types or tissues"/>
</dbReference>
<protein>
    <recommendedName>
        <fullName evidence="2">Mab-21-like HhH/H2TH-like domain-containing protein</fullName>
    </recommendedName>
</protein>
<dbReference type="GO" id="GO:0071360">
    <property type="term" value="P:cellular response to exogenous dsRNA"/>
    <property type="evidence" value="ECO:0000318"/>
    <property type="project" value="GO_Central"/>
</dbReference>
<dbReference type="GO" id="GO:0038001">
    <property type="term" value="P:paracrine signaling"/>
    <property type="evidence" value="ECO:0000318"/>
    <property type="project" value="GO_Central"/>
</dbReference>
<dbReference type="GO" id="GO:0006974">
    <property type="term" value="P:DNA damage response"/>
    <property type="evidence" value="ECO:0000318"/>
    <property type="project" value="GO_Central"/>
</dbReference>
<dbReference type="FunFam" id="1.10.1410.40:FF:000007">
    <property type="entry name" value="Cyclic GMP-AMP synthase"/>
    <property type="match status" value="1"/>
</dbReference>
<reference evidence="3" key="2">
    <citation type="submission" date="2025-08" db="UniProtKB">
        <authorList>
            <consortium name="Ensembl"/>
        </authorList>
    </citation>
    <scope>IDENTIFICATION</scope>
</reference>
<dbReference type="PANTHER" id="PTHR10656">
    <property type="entry name" value="CELL FATE DETERMINING PROTEIN MAB21-RELATED"/>
    <property type="match status" value="1"/>
</dbReference>
<reference evidence="4" key="1">
    <citation type="submission" date="2011-12" db="EMBL/GenBank/DDBJ databases">
        <title>The Draft Genome of Lepisosteus oculatus.</title>
        <authorList>
            <consortium name="The Broad Institute Genome Assembly &amp; Analysis Group"/>
            <consortium name="Computational R&amp;D Group"/>
            <consortium name="and Sequencing Platform"/>
            <person name="Di Palma F."/>
            <person name="Alfoldi J."/>
            <person name="Johnson J."/>
            <person name="Berlin A."/>
            <person name="Gnerre S."/>
            <person name="Jaffe D."/>
            <person name="MacCallum I."/>
            <person name="Young S."/>
            <person name="Walker B.J."/>
            <person name="Lander E.S."/>
            <person name="Lindblad-Toh K."/>
        </authorList>
    </citation>
    <scope>NUCLEOTIDE SEQUENCE [LARGE SCALE GENOMIC DNA]</scope>
</reference>
<dbReference type="InParanoid" id="W5LY27"/>
<dbReference type="EMBL" id="AHAT01009303">
    <property type="status" value="NOT_ANNOTATED_CDS"/>
    <property type="molecule type" value="Genomic_DNA"/>
</dbReference>
<dbReference type="EMBL" id="AHAT01009302">
    <property type="status" value="NOT_ANNOTATED_CDS"/>
    <property type="molecule type" value="Genomic_DNA"/>
</dbReference>
<dbReference type="Proteomes" id="UP000018468">
    <property type="component" value="Linkage group LG6"/>
</dbReference>
<evidence type="ECO:0000259" key="2">
    <source>
        <dbReference type="Pfam" id="PF20266"/>
    </source>
</evidence>
<dbReference type="GO" id="GO:0002218">
    <property type="term" value="P:activation of innate immune response"/>
    <property type="evidence" value="ECO:0000318"/>
    <property type="project" value="GO_Central"/>
</dbReference>
<accession>W5LY27</accession>
<proteinExistence type="predicted"/>
<dbReference type="GO" id="GO:0003682">
    <property type="term" value="F:chromatin binding"/>
    <property type="evidence" value="ECO:0000318"/>
    <property type="project" value="GO_Central"/>
</dbReference>
<dbReference type="eggNOG" id="KOG3963">
    <property type="taxonomic scope" value="Eukaryota"/>
</dbReference>
<reference evidence="3" key="3">
    <citation type="submission" date="2025-09" db="UniProtKB">
        <authorList>
            <consortium name="Ensembl"/>
        </authorList>
    </citation>
    <scope>IDENTIFICATION</scope>
</reference>
<feature type="domain" description="Mab-21-like HhH/H2TH-like" evidence="2">
    <location>
        <begin position="117"/>
        <end position="206"/>
    </location>
</feature>
<keyword evidence="1" id="KW-0472">Membrane</keyword>
<dbReference type="STRING" id="7918.ENSLOCP00000001034"/>
<dbReference type="InterPro" id="IPR046906">
    <property type="entry name" value="Mab-21_HhH/H2TH-like"/>
</dbReference>
<dbReference type="GO" id="GO:0005829">
    <property type="term" value="C:cytosol"/>
    <property type="evidence" value="ECO:0000318"/>
    <property type="project" value="GO_Central"/>
</dbReference>
<feature type="transmembrane region" description="Helical" evidence="1">
    <location>
        <begin position="264"/>
        <end position="285"/>
    </location>
</feature>
<dbReference type="Pfam" id="PF20266">
    <property type="entry name" value="Mab-21_C"/>
    <property type="match status" value="1"/>
</dbReference>
<dbReference type="GO" id="GO:0005634">
    <property type="term" value="C:nucleus"/>
    <property type="evidence" value="ECO:0000318"/>
    <property type="project" value="GO_Central"/>
</dbReference>
<keyword evidence="4" id="KW-1185">Reference proteome</keyword>
<name>W5LY27_LEPOC</name>
<sequence>WTPLYPLRPKSLSVDTPVPPWAPALSVWTPLFPLRPSSLSVDTPVSPCTPALSVWTPLYPPAPQLSQCGHPCLLVNLSGALCFPECWRISFSHVEKEIFKNHGSSKTCCESYAKNCCRKKALRLLKCLIEGLKQRHPRELAQLCSYHGKTVFLHTLSRHGDDAIWAPRRLPSCFLLLLDSFIAHVQCAELPHFFISASNMFAPAAFPRRSLLFLQGALEEQRQSGVPLFQVSSPSRLLPADPPGPSSAPSCPPVCSSGLHFPSLPWGLGALALLTTLLVAAALVLH</sequence>
<evidence type="ECO:0000313" key="3">
    <source>
        <dbReference type="Ensembl" id="ENSLOCP00000001034.1"/>
    </source>
</evidence>
<dbReference type="AlphaFoldDB" id="W5LY27"/>
<dbReference type="GO" id="GO:2000042">
    <property type="term" value="P:negative regulation of double-strand break repair via homologous recombination"/>
    <property type="evidence" value="ECO:0000318"/>
    <property type="project" value="GO_Central"/>
</dbReference>
<dbReference type="GeneTree" id="ENSGT01050000244827"/>
<dbReference type="GO" id="GO:0032481">
    <property type="term" value="P:positive regulation of type I interferon production"/>
    <property type="evidence" value="ECO:0000318"/>
    <property type="project" value="GO_Central"/>
</dbReference>
<keyword evidence="1" id="KW-1133">Transmembrane helix</keyword>
<evidence type="ECO:0000256" key="1">
    <source>
        <dbReference type="SAM" id="Phobius"/>
    </source>
</evidence>
<dbReference type="InterPro" id="IPR024810">
    <property type="entry name" value="MAB21L/cGLR"/>
</dbReference>
<dbReference type="GO" id="GO:0002230">
    <property type="term" value="P:positive regulation of defense response to virus by host"/>
    <property type="evidence" value="ECO:0000318"/>
    <property type="project" value="GO_Central"/>
</dbReference>
<keyword evidence="1" id="KW-0812">Transmembrane</keyword>
<dbReference type="Gene3D" id="1.10.1410.40">
    <property type="match status" value="1"/>
</dbReference>
<evidence type="ECO:0000313" key="4">
    <source>
        <dbReference type="Proteomes" id="UP000018468"/>
    </source>
</evidence>